<dbReference type="EMBL" id="JABXXO010000015">
    <property type="protein sequence ID" value="KAF7760410.1"/>
    <property type="molecule type" value="Genomic_DNA"/>
</dbReference>
<evidence type="ECO:0000256" key="1">
    <source>
        <dbReference type="SAM" id="Phobius"/>
    </source>
</evidence>
<feature type="transmembrane region" description="Helical" evidence="1">
    <location>
        <begin position="169"/>
        <end position="193"/>
    </location>
</feature>
<reference evidence="2 3" key="1">
    <citation type="journal article" name="Sci. Rep.">
        <title>Telomere-to-telomere assembled and centromere annotated genomes of the two main subspecies of the button mushroom Agaricus bisporus reveal especially polymorphic chromosome ends.</title>
        <authorList>
            <person name="Sonnenberg A.S.M."/>
            <person name="Sedaghat-Telgerd N."/>
            <person name="Lavrijssen B."/>
            <person name="Ohm R.A."/>
            <person name="Hendrickx P.M."/>
            <person name="Scholtmeijer K."/>
            <person name="Baars J.J.P."/>
            <person name="van Peer A."/>
        </authorList>
    </citation>
    <scope>NUCLEOTIDE SEQUENCE [LARGE SCALE GENOMIC DNA]</scope>
    <source>
        <strain evidence="2 3">H119_p4</strain>
    </source>
</reference>
<sequence length="219" mass="22553">MASALPVVNMARTPGALDISAEVEVGAHHAVPEMKPRGGSILEVEAEIEARNGQLSVVEILTEVTTTITPLCQSLTETVSAENVDVNGVVPIVLDVLGQVLAIVTKAKADITASISSGVAPLILHGEILDLKAVAKLVGGLIVLIVEVLGLVFKVVGGVHKEVLTIISNIGYILGDILALVLHVVGGLLVVLLPIIHPVISTILDLGLNTLAGVLSLIL</sequence>
<dbReference type="Proteomes" id="UP000629468">
    <property type="component" value="Unassembled WGS sequence"/>
</dbReference>
<accession>A0A8H7C1T2</accession>
<comment type="caution">
    <text evidence="2">The sequence shown here is derived from an EMBL/GenBank/DDBJ whole genome shotgun (WGS) entry which is preliminary data.</text>
</comment>
<organism evidence="2 3">
    <name type="scientific">Agaricus bisporus var. burnettii</name>
    <dbReference type="NCBI Taxonomy" id="192524"/>
    <lineage>
        <taxon>Eukaryota</taxon>
        <taxon>Fungi</taxon>
        <taxon>Dikarya</taxon>
        <taxon>Basidiomycota</taxon>
        <taxon>Agaricomycotina</taxon>
        <taxon>Agaricomycetes</taxon>
        <taxon>Agaricomycetidae</taxon>
        <taxon>Agaricales</taxon>
        <taxon>Agaricineae</taxon>
        <taxon>Agaricaceae</taxon>
        <taxon>Agaricus</taxon>
    </lineage>
</organism>
<feature type="transmembrane region" description="Helical" evidence="1">
    <location>
        <begin position="137"/>
        <end position="157"/>
    </location>
</feature>
<proteinExistence type="predicted"/>
<keyword evidence="1" id="KW-1133">Transmembrane helix</keyword>
<dbReference type="AlphaFoldDB" id="A0A8H7C1T2"/>
<keyword evidence="1" id="KW-0472">Membrane</keyword>
<evidence type="ECO:0000313" key="3">
    <source>
        <dbReference type="Proteomes" id="UP000629468"/>
    </source>
</evidence>
<evidence type="ECO:0000313" key="2">
    <source>
        <dbReference type="EMBL" id="KAF7760410.1"/>
    </source>
</evidence>
<name>A0A8H7C1T2_AGABI</name>
<gene>
    <name evidence="2" type="ORF">Agabi119p4_11086</name>
</gene>
<keyword evidence="1" id="KW-0812">Transmembrane</keyword>
<protein>
    <submittedName>
        <fullName evidence="2">Uncharacterized protein</fullName>
    </submittedName>
</protein>